<evidence type="ECO:0000313" key="2">
    <source>
        <dbReference type="Proteomes" id="UP000636811"/>
    </source>
</evidence>
<keyword evidence="2" id="KW-1185">Reference proteome</keyword>
<dbReference type="Proteomes" id="UP000636811">
    <property type="component" value="Unassembled WGS sequence"/>
</dbReference>
<organism evidence="1 2">
    <name type="scientific">Rahnella laticis</name>
    <dbReference type="NCBI Taxonomy" id="2787622"/>
    <lineage>
        <taxon>Bacteria</taxon>
        <taxon>Pseudomonadati</taxon>
        <taxon>Pseudomonadota</taxon>
        <taxon>Gammaproteobacteria</taxon>
        <taxon>Enterobacterales</taxon>
        <taxon>Yersiniaceae</taxon>
        <taxon>Rahnella</taxon>
    </lineage>
</organism>
<comment type="caution">
    <text evidence="1">The sequence shown here is derived from an EMBL/GenBank/DDBJ whole genome shotgun (WGS) entry which is preliminary data.</text>
</comment>
<dbReference type="InterPro" id="IPR019701">
    <property type="entry name" value="Phage_P22_NinX"/>
</dbReference>
<dbReference type="RefSeq" id="WP_195812707.1">
    <property type="nucleotide sequence ID" value="NZ_JADOBI010000001.1"/>
</dbReference>
<reference evidence="1 2" key="1">
    <citation type="submission" date="2020-11" db="EMBL/GenBank/DDBJ databases">
        <title>Taxonomic investigation of Rahnella strains.</title>
        <authorList>
            <person name="Lee S.D."/>
        </authorList>
    </citation>
    <scope>NUCLEOTIDE SEQUENCE [LARGE SCALE GENOMIC DNA]</scope>
    <source>
        <strain evidence="1 2">SAP-17</strain>
    </source>
</reference>
<accession>A0ABS0DZ43</accession>
<proteinExistence type="predicted"/>
<dbReference type="Pfam" id="PF10765">
    <property type="entry name" value="Phage_P22_NinX"/>
    <property type="match status" value="1"/>
</dbReference>
<gene>
    <name evidence="1" type="ORF">IV433_01600</name>
</gene>
<protein>
    <submittedName>
        <fullName evidence="1">DUF2591 family protein</fullName>
    </submittedName>
</protein>
<name>A0ABS0DZ43_9GAMM</name>
<evidence type="ECO:0000313" key="1">
    <source>
        <dbReference type="EMBL" id="MBF7978100.1"/>
    </source>
</evidence>
<sequence>MKDYSAMSDFDVQQAVLQETWGKHPVRLLGKMMLDIMLSDYDPCNNPADAWPIIYGNLITIEPDYEFIDESEAEFFPTGLWIAERSGNHEFLQHVNESPLRAAMIVFLQMKDAEKCDG</sequence>
<dbReference type="EMBL" id="JADOBI010000001">
    <property type="protein sequence ID" value="MBF7978100.1"/>
    <property type="molecule type" value="Genomic_DNA"/>
</dbReference>